<accession>A0A3D1JGR9</accession>
<dbReference type="AlphaFoldDB" id="A0A3D1JGR9"/>
<organism evidence="1 2">
    <name type="scientific">Anaerolinea thermolimosa</name>
    <dbReference type="NCBI Taxonomy" id="229919"/>
    <lineage>
        <taxon>Bacteria</taxon>
        <taxon>Bacillati</taxon>
        <taxon>Chloroflexota</taxon>
        <taxon>Anaerolineae</taxon>
        <taxon>Anaerolineales</taxon>
        <taxon>Anaerolineaceae</taxon>
        <taxon>Anaerolinea</taxon>
    </lineage>
</organism>
<dbReference type="Proteomes" id="UP000264141">
    <property type="component" value="Unassembled WGS sequence"/>
</dbReference>
<evidence type="ECO:0000313" key="1">
    <source>
        <dbReference type="EMBL" id="HCE17790.1"/>
    </source>
</evidence>
<proteinExistence type="predicted"/>
<evidence type="ECO:0000313" key="2">
    <source>
        <dbReference type="Proteomes" id="UP000264141"/>
    </source>
</evidence>
<reference evidence="1 2" key="1">
    <citation type="journal article" date="2018" name="Nat. Biotechnol.">
        <title>A standardized bacterial taxonomy based on genome phylogeny substantially revises the tree of life.</title>
        <authorList>
            <person name="Parks D.H."/>
            <person name="Chuvochina M."/>
            <person name="Waite D.W."/>
            <person name="Rinke C."/>
            <person name="Skarshewski A."/>
            <person name="Chaumeil P.A."/>
            <person name="Hugenholtz P."/>
        </authorList>
    </citation>
    <scope>NUCLEOTIDE SEQUENCE [LARGE SCALE GENOMIC DNA]</scope>
    <source>
        <strain evidence="1">UBA8781</strain>
    </source>
</reference>
<protein>
    <submittedName>
        <fullName evidence="1">Uncharacterized protein</fullName>
    </submittedName>
</protein>
<gene>
    <name evidence="1" type="ORF">DEQ80_08020</name>
</gene>
<sequence length="59" mass="6575">MMFLSCFHSWRDTIGSGWFTAMSHILIPMGSSHKSGQVLFSTMITQIVDINVPALYNAP</sequence>
<dbReference type="EMBL" id="DPBP01000031">
    <property type="protein sequence ID" value="HCE17790.1"/>
    <property type="molecule type" value="Genomic_DNA"/>
</dbReference>
<comment type="caution">
    <text evidence="1">The sequence shown here is derived from an EMBL/GenBank/DDBJ whole genome shotgun (WGS) entry which is preliminary data.</text>
</comment>
<name>A0A3D1JGR9_9CHLR</name>